<dbReference type="SUPFAM" id="SSF158472">
    <property type="entry name" value="HAMP domain-like"/>
    <property type="match status" value="1"/>
</dbReference>
<dbReference type="GO" id="GO:0016301">
    <property type="term" value="F:kinase activity"/>
    <property type="evidence" value="ECO:0007669"/>
    <property type="project" value="UniProtKB-KW"/>
</dbReference>
<dbReference type="EMBL" id="JBDFRB010000002">
    <property type="protein sequence ID" value="MEN2743503.1"/>
    <property type="molecule type" value="Genomic_DNA"/>
</dbReference>
<dbReference type="Gene3D" id="6.10.340.10">
    <property type="match status" value="1"/>
</dbReference>
<feature type="compositionally biased region" description="Pro residues" evidence="12">
    <location>
        <begin position="720"/>
        <end position="729"/>
    </location>
</feature>
<evidence type="ECO:0000256" key="6">
    <source>
        <dbReference type="ARBA" id="ARBA00022692"/>
    </source>
</evidence>
<dbReference type="PROSITE" id="PS50885">
    <property type="entry name" value="HAMP"/>
    <property type="match status" value="1"/>
</dbReference>
<dbReference type="CDD" id="cd06225">
    <property type="entry name" value="HAMP"/>
    <property type="match status" value="1"/>
</dbReference>
<reference evidence="16 17" key="1">
    <citation type="submission" date="2024-05" db="EMBL/GenBank/DDBJ databases">
        <title>Sinomonas sp. nov., isolated from a waste landfill.</title>
        <authorList>
            <person name="Zhao Y."/>
        </authorList>
    </citation>
    <scope>NUCLEOTIDE SEQUENCE [LARGE SCALE GENOMIC DNA]</scope>
    <source>
        <strain evidence="16 17">CCTCC AB2014300</strain>
    </source>
</reference>
<evidence type="ECO:0000256" key="7">
    <source>
        <dbReference type="ARBA" id="ARBA00022777"/>
    </source>
</evidence>
<evidence type="ECO:0000256" key="5">
    <source>
        <dbReference type="ARBA" id="ARBA00022679"/>
    </source>
</evidence>
<feature type="coiled-coil region" evidence="11">
    <location>
        <begin position="227"/>
        <end position="277"/>
    </location>
</feature>
<gene>
    <name evidence="16" type="primary">mtrB</name>
    <name evidence="16" type="ORF">ABCQ75_02980</name>
</gene>
<name>A0ABU9X071_9MICC</name>
<keyword evidence="9" id="KW-0902">Two-component regulatory system</keyword>
<evidence type="ECO:0000256" key="10">
    <source>
        <dbReference type="ARBA" id="ARBA00035305"/>
    </source>
</evidence>
<evidence type="ECO:0000256" key="11">
    <source>
        <dbReference type="SAM" id="Coils"/>
    </source>
</evidence>
<evidence type="ECO:0000259" key="14">
    <source>
        <dbReference type="PROSITE" id="PS50109"/>
    </source>
</evidence>
<evidence type="ECO:0000256" key="4">
    <source>
        <dbReference type="ARBA" id="ARBA00022553"/>
    </source>
</evidence>
<evidence type="ECO:0000259" key="15">
    <source>
        <dbReference type="PROSITE" id="PS50885"/>
    </source>
</evidence>
<evidence type="ECO:0000256" key="1">
    <source>
        <dbReference type="ARBA" id="ARBA00000085"/>
    </source>
</evidence>
<comment type="caution">
    <text evidence="16">The sequence shown here is derived from an EMBL/GenBank/DDBJ whole genome shotgun (WGS) entry which is preliminary data.</text>
</comment>
<dbReference type="Gene3D" id="1.10.287.130">
    <property type="match status" value="1"/>
</dbReference>
<dbReference type="Pfam" id="PF02518">
    <property type="entry name" value="HATPase_c"/>
    <property type="match status" value="1"/>
</dbReference>
<keyword evidence="8 13" id="KW-1133">Transmembrane helix</keyword>
<comment type="subcellular location">
    <subcellularLocation>
        <location evidence="2">Cell membrane</location>
    </subcellularLocation>
</comment>
<protein>
    <recommendedName>
        <fullName evidence="10">Sensor histidine kinase MtrB</fullName>
        <ecNumber evidence="3">2.7.13.3</ecNumber>
    </recommendedName>
</protein>
<keyword evidence="4" id="KW-0597">Phosphoprotein</keyword>
<dbReference type="SMART" id="SM00388">
    <property type="entry name" value="HisKA"/>
    <property type="match status" value="1"/>
</dbReference>
<dbReference type="SMART" id="SM00304">
    <property type="entry name" value="HAMP"/>
    <property type="match status" value="1"/>
</dbReference>
<dbReference type="Pfam" id="PF00672">
    <property type="entry name" value="HAMP"/>
    <property type="match status" value="1"/>
</dbReference>
<evidence type="ECO:0000313" key="17">
    <source>
        <dbReference type="Proteomes" id="UP001422074"/>
    </source>
</evidence>
<dbReference type="Proteomes" id="UP001422074">
    <property type="component" value="Unassembled WGS sequence"/>
</dbReference>
<dbReference type="InterPro" id="IPR003594">
    <property type="entry name" value="HATPase_dom"/>
</dbReference>
<evidence type="ECO:0000256" key="13">
    <source>
        <dbReference type="SAM" id="Phobius"/>
    </source>
</evidence>
<dbReference type="SUPFAM" id="SSF55874">
    <property type="entry name" value="ATPase domain of HSP90 chaperone/DNA topoisomerase II/histidine kinase"/>
    <property type="match status" value="1"/>
</dbReference>
<keyword evidence="13" id="KW-0472">Membrane</keyword>
<dbReference type="CDD" id="cd00082">
    <property type="entry name" value="HisKA"/>
    <property type="match status" value="1"/>
</dbReference>
<keyword evidence="6 13" id="KW-0812">Transmembrane</keyword>
<dbReference type="InterPro" id="IPR036890">
    <property type="entry name" value="HATPase_C_sf"/>
</dbReference>
<evidence type="ECO:0000256" key="9">
    <source>
        <dbReference type="ARBA" id="ARBA00023012"/>
    </source>
</evidence>
<dbReference type="PROSITE" id="PS50109">
    <property type="entry name" value="HIS_KIN"/>
    <property type="match status" value="1"/>
</dbReference>
<keyword evidence="7 16" id="KW-0418">Kinase</keyword>
<keyword evidence="5" id="KW-0808">Transferase</keyword>
<accession>A0ABU9X071</accession>
<dbReference type="PANTHER" id="PTHR43711:SF1">
    <property type="entry name" value="HISTIDINE KINASE 1"/>
    <property type="match status" value="1"/>
</dbReference>
<feature type="transmembrane region" description="Helical" evidence="13">
    <location>
        <begin position="380"/>
        <end position="399"/>
    </location>
</feature>
<feature type="domain" description="Histidine kinase" evidence="14">
    <location>
        <begin position="468"/>
        <end position="685"/>
    </location>
</feature>
<sequence length="736" mass="80270">MDTDQDGPAAGPAGPRGGDGPREGEPPGRGGPAEAGLHAQGGPEHDDGALERARAFAALARPSAFAAGAVTRAGAATRKRAQSAGAATRRRARLAFALARRRARVLRDGVAPSLRSVRAWAAADWSGARLPARLRLARLLVGRWMRRERPRDRARLYRARLAVGSRRALRALGRGLAGIVPAVASLRGSFMRRWRRSLQFRTVLITLVLTFVSFLGVGAYLSNQIANNLFEERLAQAELETRQAVEQVQETFDGAQATDQQSVLKLVNDTLDQLERRESTSPRQYVFLAVPNQDQPRNRWVDSRASYLRTENDIPVTLREAVQNSQQEQYWQSVALTVDNQAHPAIAVGNKVSFAGTVYELYLLYDIQSAQQTLDDMQNVLWFGAVFLLLLIGAIVWIVTRSVVSPVGHAAAVSEKLASGQLEERMAVKGEDEVARLGAAFNHMAANLQDQITALATLSHMQQRFVSDVSHELRTPITTVRMAAEVLYDAREGFDPVTKRSAELLYHQVERFQALLNDLLEISRFDAGVAVLDSEAQDMVAVVRAVIETAAPIAAECGSEVKLYARTPSIIVEMDARRIERVLRNLLLNALEHGEGRPVEIFVAANADAVGVSVRDHGIGMSPSEAARVFDRFWRADPSRARKTGGSGLGLSISTEDVKLHSGWLQAWGRPRQGSCFRLTLPLRAQGKIIDSPVALEPPQGDAALVGGQTTRGVVVGTPVLPPAPPPSQPRREEDA</sequence>
<comment type="catalytic activity">
    <reaction evidence="1">
        <text>ATP + protein L-histidine = ADP + protein N-phospho-L-histidine.</text>
        <dbReference type="EC" id="2.7.13.3"/>
    </reaction>
</comment>
<dbReference type="InterPro" id="IPR047669">
    <property type="entry name" value="MtrAB_MtrB"/>
</dbReference>
<dbReference type="SUPFAM" id="SSF47384">
    <property type="entry name" value="Homodimeric domain of signal transducing histidine kinase"/>
    <property type="match status" value="1"/>
</dbReference>
<feature type="compositionally biased region" description="Low complexity" evidence="12">
    <location>
        <begin position="1"/>
        <end position="13"/>
    </location>
</feature>
<feature type="domain" description="HAMP" evidence="15">
    <location>
        <begin position="401"/>
        <end position="453"/>
    </location>
</feature>
<evidence type="ECO:0000256" key="3">
    <source>
        <dbReference type="ARBA" id="ARBA00012438"/>
    </source>
</evidence>
<dbReference type="PRINTS" id="PR00344">
    <property type="entry name" value="BCTRLSENSOR"/>
</dbReference>
<evidence type="ECO:0000256" key="2">
    <source>
        <dbReference type="ARBA" id="ARBA00004236"/>
    </source>
</evidence>
<dbReference type="InterPro" id="IPR003660">
    <property type="entry name" value="HAMP_dom"/>
</dbReference>
<dbReference type="InterPro" id="IPR036097">
    <property type="entry name" value="HisK_dim/P_sf"/>
</dbReference>
<dbReference type="InterPro" id="IPR050736">
    <property type="entry name" value="Sensor_HK_Regulatory"/>
</dbReference>
<dbReference type="SMART" id="SM00387">
    <property type="entry name" value="HATPase_c"/>
    <property type="match status" value="1"/>
</dbReference>
<evidence type="ECO:0000313" key="16">
    <source>
        <dbReference type="EMBL" id="MEN2743503.1"/>
    </source>
</evidence>
<dbReference type="InterPro" id="IPR005467">
    <property type="entry name" value="His_kinase_dom"/>
</dbReference>
<dbReference type="NCBIfam" id="NF040691">
    <property type="entry name" value="MtrAB_MtrB"/>
    <property type="match status" value="1"/>
</dbReference>
<keyword evidence="11" id="KW-0175">Coiled coil</keyword>
<feature type="transmembrane region" description="Helical" evidence="13">
    <location>
        <begin position="202"/>
        <end position="221"/>
    </location>
</feature>
<feature type="region of interest" description="Disordered" evidence="12">
    <location>
        <begin position="714"/>
        <end position="736"/>
    </location>
</feature>
<evidence type="ECO:0000256" key="8">
    <source>
        <dbReference type="ARBA" id="ARBA00022989"/>
    </source>
</evidence>
<dbReference type="InterPro" id="IPR003661">
    <property type="entry name" value="HisK_dim/P_dom"/>
</dbReference>
<organism evidence="16 17">
    <name type="scientific">Sinomonas halotolerans</name>
    <dbReference type="NCBI Taxonomy" id="1644133"/>
    <lineage>
        <taxon>Bacteria</taxon>
        <taxon>Bacillati</taxon>
        <taxon>Actinomycetota</taxon>
        <taxon>Actinomycetes</taxon>
        <taxon>Micrococcales</taxon>
        <taxon>Micrococcaceae</taxon>
        <taxon>Sinomonas</taxon>
    </lineage>
</organism>
<keyword evidence="17" id="KW-1185">Reference proteome</keyword>
<evidence type="ECO:0000256" key="12">
    <source>
        <dbReference type="SAM" id="MobiDB-lite"/>
    </source>
</evidence>
<feature type="region of interest" description="Disordered" evidence="12">
    <location>
        <begin position="1"/>
        <end position="47"/>
    </location>
</feature>
<proteinExistence type="predicted"/>
<dbReference type="InterPro" id="IPR004358">
    <property type="entry name" value="Sig_transdc_His_kin-like_C"/>
</dbReference>
<dbReference type="PANTHER" id="PTHR43711">
    <property type="entry name" value="TWO-COMPONENT HISTIDINE KINASE"/>
    <property type="match status" value="1"/>
</dbReference>
<dbReference type="EC" id="2.7.13.3" evidence="3"/>
<dbReference type="Gene3D" id="3.30.565.10">
    <property type="entry name" value="Histidine kinase-like ATPase, C-terminal domain"/>
    <property type="match status" value="1"/>
</dbReference>
<dbReference type="Pfam" id="PF00512">
    <property type="entry name" value="HisKA"/>
    <property type="match status" value="1"/>
</dbReference>